<evidence type="ECO:0000313" key="4">
    <source>
        <dbReference type="Proteomes" id="UP000192511"/>
    </source>
</evidence>
<dbReference type="InterPro" id="IPR051044">
    <property type="entry name" value="MAG_DAG_Lipase"/>
</dbReference>
<dbReference type="RefSeq" id="WP_019231958.1">
    <property type="nucleotide sequence ID" value="NZ_CAAAHR010000039.1"/>
</dbReference>
<keyword evidence="1" id="KW-0472">Membrane</keyword>
<comment type="caution">
    <text evidence="3">The sequence shown here is derived from an EMBL/GenBank/DDBJ whole genome shotgun (WGS) entry which is preliminary data.</text>
</comment>
<protein>
    <submittedName>
        <fullName evidence="3">Alpha/beta hydrolase</fullName>
    </submittedName>
</protein>
<keyword evidence="1" id="KW-0812">Transmembrane</keyword>
<proteinExistence type="predicted"/>
<keyword evidence="3" id="KW-0378">Hydrolase</keyword>
<gene>
    <name evidence="3" type="ORF">A6J39_009650</name>
</gene>
<dbReference type="GO" id="GO:0016787">
    <property type="term" value="F:hydrolase activity"/>
    <property type="evidence" value="ECO:0007669"/>
    <property type="project" value="UniProtKB-KW"/>
</dbReference>
<sequence length="490" mass="54627">MRSRLVKLLKSLVKLICLGLVILLGLRIFDSQRGPALELWHTYVPKEKHAKELDKLNWAQYIEVENALFNAVRTEVTEKLNRKERVPINRYFSGSPVYPENFSIDWNHSYILEPQGPTIGAVVLLHGLTDSPYSLRHIARRYVAHGYVAIAIRLPAHGTVPAALTDVKWEDWLAATRLAVREARRRIEPSQPLHLVGFSNGGALALKYALDSLENKQLVRPDKIILISPMIGITRFARFAGFAALPAILPPFAKAAWLSILPEFNPFKYNSFPVNGASQSHRLTTALQQQIVRLANEDQLIELPPVLTFQSVMDFTVSTRAIITAFYANLPANGSELVLFDLNRAAKLGLLLRPSADTAVAELLNAPPRKFRTVIITNANVDSVDVVERVTEAGTVNETVSPLGLTYPRDVYSLSHVAIPFPVNDSLYGLFPDSKKYGIQLGATASRGERHVLIISLDSILRLSSNPFFPYMIKRIEEHIPATTQKVPKA</sequence>
<evidence type="ECO:0000256" key="1">
    <source>
        <dbReference type="SAM" id="Phobius"/>
    </source>
</evidence>
<dbReference type="PANTHER" id="PTHR11614">
    <property type="entry name" value="PHOSPHOLIPASE-RELATED"/>
    <property type="match status" value="1"/>
</dbReference>
<evidence type="ECO:0000313" key="3">
    <source>
        <dbReference type="EMBL" id="PNL61455.1"/>
    </source>
</evidence>
<keyword evidence="4" id="KW-1185">Reference proteome</keyword>
<dbReference type="GeneID" id="98066248"/>
<dbReference type="Gene3D" id="3.40.50.1820">
    <property type="entry name" value="alpha/beta hydrolase"/>
    <property type="match status" value="1"/>
</dbReference>
<dbReference type="InterPro" id="IPR022742">
    <property type="entry name" value="Hydrolase_4"/>
</dbReference>
<dbReference type="AlphaFoldDB" id="A0AAX0WTF2"/>
<accession>A0AAX0WTF2</accession>
<reference evidence="3" key="1">
    <citation type="submission" date="2017-12" db="EMBL/GenBank/DDBJ databases">
        <title>FDA dAtabase for Regulatory Grade micrObial Sequences (FDA-ARGOS): Supporting development and validation of Infectious Disease Dx tests.</title>
        <authorList>
            <person name="Kerrigan L."/>
            <person name="Tallon L.J."/>
            <person name="Sadzewicz L."/>
            <person name="Sengamalay N."/>
            <person name="Ott S."/>
            <person name="Godinez A."/>
            <person name="Nagaraj S."/>
            <person name="Vavikolanu K."/>
            <person name="Vyas G."/>
            <person name="Nadendla S."/>
            <person name="Aluvathingal J."/>
            <person name="Sichtig H."/>
        </authorList>
    </citation>
    <scope>NUCLEOTIDE SEQUENCE [LARGE SCALE GENOMIC DNA]</scope>
    <source>
        <strain evidence="3">FDAARGOS_200</strain>
    </source>
</reference>
<name>A0AAX0WTF2_9GAMM</name>
<keyword evidence="1" id="KW-1133">Transmembrane helix</keyword>
<dbReference type="SUPFAM" id="SSF53474">
    <property type="entry name" value="alpha/beta-Hydrolases"/>
    <property type="match status" value="1"/>
</dbReference>
<organism evidence="3 4">
    <name type="scientific">Legionella anisa</name>
    <dbReference type="NCBI Taxonomy" id="28082"/>
    <lineage>
        <taxon>Bacteria</taxon>
        <taxon>Pseudomonadati</taxon>
        <taxon>Pseudomonadota</taxon>
        <taxon>Gammaproteobacteria</taxon>
        <taxon>Legionellales</taxon>
        <taxon>Legionellaceae</taxon>
        <taxon>Legionella</taxon>
    </lineage>
</organism>
<feature type="transmembrane region" description="Helical" evidence="1">
    <location>
        <begin position="12"/>
        <end position="29"/>
    </location>
</feature>
<feature type="domain" description="Serine aminopeptidase S33" evidence="2">
    <location>
        <begin position="119"/>
        <end position="340"/>
    </location>
</feature>
<dbReference type="Pfam" id="PF12146">
    <property type="entry name" value="Hydrolase_4"/>
    <property type="match status" value="1"/>
</dbReference>
<dbReference type="Proteomes" id="UP000192511">
    <property type="component" value="Unassembled WGS sequence"/>
</dbReference>
<dbReference type="EMBL" id="NBTX02000004">
    <property type="protein sequence ID" value="PNL61455.1"/>
    <property type="molecule type" value="Genomic_DNA"/>
</dbReference>
<evidence type="ECO:0000259" key="2">
    <source>
        <dbReference type="Pfam" id="PF12146"/>
    </source>
</evidence>
<dbReference type="InterPro" id="IPR029058">
    <property type="entry name" value="AB_hydrolase_fold"/>
</dbReference>